<dbReference type="EMBL" id="CP014168">
    <property type="protein sequence ID" value="AOH84185.1"/>
    <property type="molecule type" value="Genomic_DNA"/>
</dbReference>
<evidence type="ECO:0000256" key="1">
    <source>
        <dbReference type="SAM" id="SignalP"/>
    </source>
</evidence>
<dbReference type="AlphaFoldDB" id="A0A1B3Z9T5"/>
<reference evidence="2 3" key="1">
    <citation type="submission" date="2016-01" db="EMBL/GenBank/DDBJ databases">
        <title>Complete genome and mega plasmid sequence of Sphingomonas panacis DCY99 elicits systemic resistance in rice to Xanthomonas oryzae.</title>
        <authorList>
            <person name="Kim Y.J."/>
            <person name="Yang D.C."/>
            <person name="Sing P."/>
        </authorList>
    </citation>
    <scope>NUCLEOTIDE SEQUENCE [LARGE SCALE GENOMIC DNA]</scope>
    <source>
        <strain evidence="2 3">DCY99</strain>
    </source>
</reference>
<dbReference type="STRING" id="1560345.AWL63_09595"/>
<evidence type="ECO:0000313" key="2">
    <source>
        <dbReference type="EMBL" id="AOH84185.1"/>
    </source>
</evidence>
<name>A0A1B3Z9T5_9SPHN</name>
<organism evidence="2 3">
    <name type="scientific">Sphingomonas panacis</name>
    <dbReference type="NCBI Taxonomy" id="1560345"/>
    <lineage>
        <taxon>Bacteria</taxon>
        <taxon>Pseudomonadati</taxon>
        <taxon>Pseudomonadota</taxon>
        <taxon>Alphaproteobacteria</taxon>
        <taxon>Sphingomonadales</taxon>
        <taxon>Sphingomonadaceae</taxon>
        <taxon>Sphingomonas</taxon>
    </lineage>
</organism>
<accession>A0A1B3Z9T5</accession>
<keyword evidence="1" id="KW-0732">Signal</keyword>
<proteinExistence type="predicted"/>
<dbReference type="KEGG" id="span:AWL63_09595"/>
<feature type="chain" id="PRO_5013334729" evidence="1">
    <location>
        <begin position="16"/>
        <end position="166"/>
    </location>
</feature>
<evidence type="ECO:0000313" key="3">
    <source>
        <dbReference type="Proteomes" id="UP000094256"/>
    </source>
</evidence>
<keyword evidence="3" id="KW-1185">Reference proteome</keyword>
<dbReference type="PROSITE" id="PS51257">
    <property type="entry name" value="PROKAR_LIPOPROTEIN"/>
    <property type="match status" value="1"/>
</dbReference>
<protein>
    <submittedName>
        <fullName evidence="2">Uncharacterized protein</fullName>
    </submittedName>
</protein>
<dbReference type="OrthoDB" id="7594790at2"/>
<feature type="signal peptide" evidence="1">
    <location>
        <begin position="1"/>
        <end position="15"/>
    </location>
</feature>
<sequence>MIRPLLLAIPLALLAACGDGKDGTAITLNADGADGNVVASIDSNGQMALNAPGISGSIKLPAIKLDAGDFDMNGVHLYPGSTISGMNIDGHDRPGRDDDGQVKVSFESPATPATVRDWFAGKLGGAGFKVSPNGSGLAGTTEEGKPFRLDLSPVGGDKARGTILIG</sequence>
<dbReference type="Proteomes" id="UP000094256">
    <property type="component" value="Chromosome"/>
</dbReference>
<dbReference type="RefSeq" id="WP_069204753.1">
    <property type="nucleotide sequence ID" value="NZ_CP014168.1"/>
</dbReference>
<gene>
    <name evidence="2" type="ORF">AWL63_09595</name>
</gene>